<name>A0ABU7RNM9_9ACTN</name>
<keyword evidence="4" id="KW-1185">Reference proteome</keyword>
<accession>A0ABU7RNM9</accession>
<comment type="caution">
    <text evidence="3">The sequence shown here is derived from an EMBL/GenBank/DDBJ whole genome shotgun (WGS) entry which is preliminary data.</text>
</comment>
<evidence type="ECO:0000313" key="3">
    <source>
        <dbReference type="EMBL" id="MEE6258120.1"/>
    </source>
</evidence>
<organism evidence="3 4">
    <name type="scientific">Plantactinospora sonchi</name>
    <dbReference type="NCBI Taxonomy" id="1544735"/>
    <lineage>
        <taxon>Bacteria</taxon>
        <taxon>Bacillati</taxon>
        <taxon>Actinomycetota</taxon>
        <taxon>Actinomycetes</taxon>
        <taxon>Micromonosporales</taxon>
        <taxon>Micromonosporaceae</taxon>
        <taxon>Plantactinospora</taxon>
    </lineage>
</organism>
<dbReference type="SUPFAM" id="SSF51064">
    <property type="entry name" value="Head domain of nucleotide exchange factor GrpE"/>
    <property type="match status" value="1"/>
</dbReference>
<dbReference type="Proteomes" id="UP001332243">
    <property type="component" value="Unassembled WGS sequence"/>
</dbReference>
<keyword evidence="1" id="KW-0143">Chaperone</keyword>
<dbReference type="RefSeq" id="WP_331213249.1">
    <property type="nucleotide sequence ID" value="NZ_JAZGQK010000005.1"/>
</dbReference>
<feature type="compositionally biased region" description="Low complexity" evidence="2">
    <location>
        <begin position="231"/>
        <end position="249"/>
    </location>
</feature>
<protein>
    <submittedName>
        <fullName evidence="3">Nucleotide exchange factor GrpE</fullName>
    </submittedName>
</protein>
<dbReference type="Gene3D" id="2.30.22.10">
    <property type="entry name" value="Head domain of nucleotide exchange factor GrpE"/>
    <property type="match status" value="1"/>
</dbReference>
<dbReference type="EMBL" id="JAZGQK010000005">
    <property type="protein sequence ID" value="MEE6258120.1"/>
    <property type="molecule type" value="Genomic_DNA"/>
</dbReference>
<feature type="region of interest" description="Disordered" evidence="2">
    <location>
        <begin position="1"/>
        <end position="31"/>
    </location>
</feature>
<evidence type="ECO:0000256" key="2">
    <source>
        <dbReference type="SAM" id="MobiDB-lite"/>
    </source>
</evidence>
<dbReference type="Pfam" id="PF01025">
    <property type="entry name" value="GrpE"/>
    <property type="match status" value="1"/>
</dbReference>
<proteinExistence type="predicted"/>
<evidence type="ECO:0000313" key="4">
    <source>
        <dbReference type="Proteomes" id="UP001332243"/>
    </source>
</evidence>
<dbReference type="InterPro" id="IPR000740">
    <property type="entry name" value="GrpE"/>
</dbReference>
<reference evidence="3 4" key="1">
    <citation type="submission" date="2024-01" db="EMBL/GenBank/DDBJ databases">
        <title>Genome insights into Plantactinospora sonchi sp. nov.</title>
        <authorList>
            <person name="Wang L."/>
        </authorList>
    </citation>
    <scope>NUCLEOTIDE SEQUENCE [LARGE SCALE GENOMIC DNA]</scope>
    <source>
        <strain evidence="3 4">NEAU-QY2</strain>
    </source>
</reference>
<gene>
    <name evidence="3" type="primary">grpE</name>
    <name evidence="3" type="ORF">V1633_06385</name>
</gene>
<feature type="region of interest" description="Disordered" evidence="2">
    <location>
        <begin position="193"/>
        <end position="258"/>
    </location>
</feature>
<dbReference type="InterPro" id="IPR009012">
    <property type="entry name" value="GrpE_head"/>
</dbReference>
<feature type="compositionally biased region" description="Low complexity" evidence="2">
    <location>
        <begin position="193"/>
        <end position="212"/>
    </location>
</feature>
<evidence type="ECO:0000256" key="1">
    <source>
        <dbReference type="ARBA" id="ARBA00023186"/>
    </source>
</evidence>
<sequence length="258" mass="27695">MTPEPRRAADDETTATTTVGAPGDVPTSGHGGTDVSLDLLLGEIRRLQSAFDSKIRYDEVRERFVQSMSDELTAYRENQALLHLRPLLVDLITMYDDLTRVGETPDCPAETAKVLALFRDTVKQVLARSGVEPFTVEDDVLDRGHQQAISVVPTDDPAANRRIAQRLRPGFRWNGKVLRPEWVTVYRYTRTAAPQTTPPQTGTTPPQTSATPHDAGAPDATAARHSGAPDGGTTPAGGTAPPSHTPAPGQADDEGAPS</sequence>
<feature type="compositionally biased region" description="Basic and acidic residues" evidence="2">
    <location>
        <begin position="1"/>
        <end position="10"/>
    </location>
</feature>